<dbReference type="PROSITE" id="PS50109">
    <property type="entry name" value="HIS_KIN"/>
    <property type="match status" value="1"/>
</dbReference>
<proteinExistence type="predicted"/>
<dbReference type="Pfam" id="PF02518">
    <property type="entry name" value="HATPase_c"/>
    <property type="match status" value="1"/>
</dbReference>
<gene>
    <name evidence="14" type="ORF">ACT17_18075</name>
</gene>
<dbReference type="CDD" id="cd00082">
    <property type="entry name" value="HisKA"/>
    <property type="match status" value="1"/>
</dbReference>
<keyword evidence="6 11" id="KW-0812">Transmembrane</keyword>
<sequence>MGLRVRVVLVILLLLAVMALAVPLAMSLSDRRTAALAAERDRHLAALTDAAAMPGIPLQPLVDRYYEVYSEGLLIVDADGRTLASRGLDISAPGARTALAHALVAAPVSPWSRILPWDGHRPLATSAIRRDGELTGAAVLAVDTSTAARDIAKGWLWIGAGCLAFLLLAAMVARTLTRWVLRPLDGLERSVAEMTEGIAGPPADVAGPPELRHFTSAFNTMAQVVRASLDRQRRLVADASHQMRNPLAAVRLRADNLEGYIAPGGRSAYESMTSELDRFENLLQQLLRLARAEQVSGSRKVGLSTVAAESTDLGDVIAERLAFWEPLATSNEQRLCNGAACAAPSVQVPRHEVEQLIDVALDNAVRYAGPDATITVSATRADDTYAELAISDSGAGLPEDDLARAVSRFWRGREDGTGTGLGLAIAAEIAEGHGGAIEVHRAPEGGLVIRYRLPATDASAS</sequence>
<dbReference type="EC" id="2.7.13.3" evidence="3"/>
<dbReference type="RefSeq" id="WP_019345056.1">
    <property type="nucleotide sequence ID" value="NZ_AGSZ01000225.1"/>
</dbReference>
<evidence type="ECO:0000259" key="12">
    <source>
        <dbReference type="PROSITE" id="PS50109"/>
    </source>
</evidence>
<dbReference type="InterPro" id="IPR005467">
    <property type="entry name" value="His_kinase_dom"/>
</dbReference>
<dbReference type="GO" id="GO:0000155">
    <property type="term" value="F:phosphorelay sensor kinase activity"/>
    <property type="evidence" value="ECO:0007669"/>
    <property type="project" value="InterPro"/>
</dbReference>
<dbReference type="Pfam" id="PF00672">
    <property type="entry name" value="HAMP"/>
    <property type="match status" value="1"/>
</dbReference>
<dbReference type="AlphaFoldDB" id="A0A0J8WVJ9"/>
<keyword evidence="10 11" id="KW-0472">Membrane</keyword>
<comment type="catalytic activity">
    <reaction evidence="1">
        <text>ATP + protein L-histidine = ADP + protein N-phospho-L-histidine.</text>
        <dbReference type="EC" id="2.7.13.3"/>
    </reaction>
</comment>
<dbReference type="CDD" id="cd00075">
    <property type="entry name" value="HATPase"/>
    <property type="match status" value="1"/>
</dbReference>
<dbReference type="PATRIC" id="fig|451644.5.peg.3737"/>
<evidence type="ECO:0000256" key="6">
    <source>
        <dbReference type="ARBA" id="ARBA00022692"/>
    </source>
</evidence>
<evidence type="ECO:0000256" key="8">
    <source>
        <dbReference type="ARBA" id="ARBA00022989"/>
    </source>
</evidence>
<comment type="caution">
    <text evidence="14">The sequence shown here is derived from an EMBL/GenBank/DDBJ whole genome shotgun (WGS) entry which is preliminary data.</text>
</comment>
<accession>A0A0J8WVJ9</accession>
<name>A0A0J8WVJ9_9MYCO</name>
<dbReference type="InterPro" id="IPR036890">
    <property type="entry name" value="HATPase_C_sf"/>
</dbReference>
<dbReference type="PANTHER" id="PTHR45436">
    <property type="entry name" value="SENSOR HISTIDINE KINASE YKOH"/>
    <property type="match status" value="1"/>
</dbReference>
<dbReference type="SUPFAM" id="SSF55874">
    <property type="entry name" value="ATPase domain of HSP90 chaperone/DNA topoisomerase II/histidine kinase"/>
    <property type="match status" value="1"/>
</dbReference>
<evidence type="ECO:0000256" key="2">
    <source>
        <dbReference type="ARBA" id="ARBA00004236"/>
    </source>
</evidence>
<protein>
    <recommendedName>
        <fullName evidence="3">histidine kinase</fullName>
        <ecNumber evidence="3">2.7.13.3</ecNumber>
    </recommendedName>
</protein>
<keyword evidence="8 11" id="KW-1133">Transmembrane helix</keyword>
<keyword evidence="4" id="KW-0597">Phosphoprotein</keyword>
<feature type="domain" description="Histidine kinase" evidence="12">
    <location>
        <begin position="238"/>
        <end position="457"/>
    </location>
</feature>
<dbReference type="OrthoDB" id="9786919at2"/>
<keyword evidence="5" id="KW-0808">Transferase</keyword>
<dbReference type="SMART" id="SM00304">
    <property type="entry name" value="HAMP"/>
    <property type="match status" value="1"/>
</dbReference>
<dbReference type="SMART" id="SM00387">
    <property type="entry name" value="HATPase_c"/>
    <property type="match status" value="1"/>
</dbReference>
<feature type="domain" description="HAMP" evidence="13">
    <location>
        <begin position="178"/>
        <end position="230"/>
    </location>
</feature>
<dbReference type="CDD" id="cd06225">
    <property type="entry name" value="HAMP"/>
    <property type="match status" value="1"/>
</dbReference>
<dbReference type="GO" id="GO:0005886">
    <property type="term" value="C:plasma membrane"/>
    <property type="evidence" value="ECO:0007669"/>
    <property type="project" value="UniProtKB-SubCell"/>
</dbReference>
<comment type="subcellular location">
    <subcellularLocation>
        <location evidence="2">Cell membrane</location>
    </subcellularLocation>
</comment>
<dbReference type="Gene3D" id="6.10.340.10">
    <property type="match status" value="1"/>
</dbReference>
<evidence type="ECO:0000256" key="4">
    <source>
        <dbReference type="ARBA" id="ARBA00022553"/>
    </source>
</evidence>
<dbReference type="Gene3D" id="1.10.287.130">
    <property type="match status" value="1"/>
</dbReference>
<dbReference type="PROSITE" id="PS50885">
    <property type="entry name" value="HAMP"/>
    <property type="match status" value="1"/>
</dbReference>
<dbReference type="SUPFAM" id="SSF47384">
    <property type="entry name" value="Homodimeric domain of signal transducing histidine kinase"/>
    <property type="match status" value="1"/>
</dbReference>
<evidence type="ECO:0000256" key="9">
    <source>
        <dbReference type="ARBA" id="ARBA00023012"/>
    </source>
</evidence>
<organism evidence="14 15">
    <name type="scientific">Mycolicibacterium conceptionense</name>
    <dbReference type="NCBI Taxonomy" id="451644"/>
    <lineage>
        <taxon>Bacteria</taxon>
        <taxon>Bacillati</taxon>
        <taxon>Actinomycetota</taxon>
        <taxon>Actinomycetes</taxon>
        <taxon>Mycobacteriales</taxon>
        <taxon>Mycobacteriaceae</taxon>
        <taxon>Mycolicibacterium</taxon>
    </lineage>
</organism>
<evidence type="ECO:0000259" key="13">
    <source>
        <dbReference type="PROSITE" id="PS50885"/>
    </source>
</evidence>
<dbReference type="InterPro" id="IPR003594">
    <property type="entry name" value="HATPase_dom"/>
</dbReference>
<evidence type="ECO:0000256" key="7">
    <source>
        <dbReference type="ARBA" id="ARBA00022777"/>
    </source>
</evidence>
<dbReference type="InterPro" id="IPR050428">
    <property type="entry name" value="TCS_sensor_his_kinase"/>
</dbReference>
<reference evidence="14 15" key="1">
    <citation type="submission" date="2015-06" db="EMBL/GenBank/DDBJ databases">
        <title>Genome sequence of Mycobacterium conceptionense strain MLE.</title>
        <authorList>
            <person name="Greninger A.L."/>
            <person name="Cunningham G."/>
            <person name="Chiu C.Y."/>
            <person name="Miller S."/>
        </authorList>
    </citation>
    <scope>NUCLEOTIDE SEQUENCE [LARGE SCALE GENOMIC DNA]</scope>
    <source>
        <strain evidence="14 15">MLE</strain>
    </source>
</reference>
<keyword evidence="7 14" id="KW-0418">Kinase</keyword>
<evidence type="ECO:0000313" key="14">
    <source>
        <dbReference type="EMBL" id="KMV17034.1"/>
    </source>
</evidence>
<dbReference type="Gene3D" id="3.30.565.10">
    <property type="entry name" value="Histidine kinase-like ATPase, C-terminal domain"/>
    <property type="match status" value="1"/>
</dbReference>
<evidence type="ECO:0000256" key="3">
    <source>
        <dbReference type="ARBA" id="ARBA00012438"/>
    </source>
</evidence>
<dbReference type="InterPro" id="IPR036097">
    <property type="entry name" value="HisK_dim/P_sf"/>
</dbReference>
<dbReference type="EMBL" id="LFOD01000016">
    <property type="protein sequence ID" value="KMV17034.1"/>
    <property type="molecule type" value="Genomic_DNA"/>
</dbReference>
<keyword evidence="9" id="KW-0902">Two-component regulatory system</keyword>
<evidence type="ECO:0000313" key="15">
    <source>
        <dbReference type="Proteomes" id="UP000037594"/>
    </source>
</evidence>
<dbReference type="PANTHER" id="PTHR45436:SF5">
    <property type="entry name" value="SENSOR HISTIDINE KINASE TRCS"/>
    <property type="match status" value="1"/>
</dbReference>
<feature type="transmembrane region" description="Helical" evidence="11">
    <location>
        <begin position="154"/>
        <end position="173"/>
    </location>
</feature>
<evidence type="ECO:0000256" key="11">
    <source>
        <dbReference type="SAM" id="Phobius"/>
    </source>
</evidence>
<dbReference type="InterPro" id="IPR003660">
    <property type="entry name" value="HAMP_dom"/>
</dbReference>
<evidence type="ECO:0000256" key="5">
    <source>
        <dbReference type="ARBA" id="ARBA00022679"/>
    </source>
</evidence>
<dbReference type="InterPro" id="IPR003661">
    <property type="entry name" value="HisK_dim/P_dom"/>
</dbReference>
<dbReference type="InterPro" id="IPR004358">
    <property type="entry name" value="Sig_transdc_His_kin-like_C"/>
</dbReference>
<evidence type="ECO:0000256" key="10">
    <source>
        <dbReference type="ARBA" id="ARBA00023136"/>
    </source>
</evidence>
<dbReference type="Pfam" id="PF00512">
    <property type="entry name" value="HisKA"/>
    <property type="match status" value="1"/>
</dbReference>
<dbReference type="SMART" id="SM00388">
    <property type="entry name" value="HisKA"/>
    <property type="match status" value="1"/>
</dbReference>
<dbReference type="Proteomes" id="UP000037594">
    <property type="component" value="Unassembled WGS sequence"/>
</dbReference>
<dbReference type="PRINTS" id="PR00344">
    <property type="entry name" value="BCTRLSENSOR"/>
</dbReference>
<evidence type="ECO:0000256" key="1">
    <source>
        <dbReference type="ARBA" id="ARBA00000085"/>
    </source>
</evidence>